<accession>A0A9P5E0X7</accession>
<reference evidence="1" key="1">
    <citation type="journal article" date="2017" name="Mycologia">
        <title>Fusarium algeriense, sp. nov., a novel toxigenic crown rot pathogen of durum wheat from Algeria is nested in the Fusarium burgessii species complex.</title>
        <authorList>
            <person name="Laraba I."/>
            <person name="Keddad A."/>
            <person name="Boureghda H."/>
            <person name="Abdallah N."/>
            <person name="Vaughan M.M."/>
            <person name="Proctor R.H."/>
            <person name="Busman M."/>
            <person name="O'Donnell K."/>
        </authorList>
    </citation>
    <scope>NUCLEOTIDE SEQUENCE</scope>
    <source>
        <strain evidence="1">NRRL 25174</strain>
    </source>
</reference>
<reference evidence="1" key="2">
    <citation type="submission" date="2020-02" db="EMBL/GenBank/DDBJ databases">
        <title>Identification and distribution of gene clusters putatively required for synthesis of sphingolipid metabolism inhibitors in phylogenetically diverse species of the filamentous fungus Fusarium.</title>
        <authorList>
            <person name="Kim H.-S."/>
            <person name="Busman M."/>
            <person name="Brown D.W."/>
            <person name="Divon H."/>
            <person name="Uhlig S."/>
            <person name="Proctor R.H."/>
        </authorList>
    </citation>
    <scope>NUCLEOTIDE SEQUENCE</scope>
    <source>
        <strain evidence="1">NRRL 25174</strain>
    </source>
</reference>
<protein>
    <submittedName>
        <fullName evidence="1">Uncharacterized protein</fullName>
    </submittedName>
</protein>
<dbReference type="Proteomes" id="UP000730481">
    <property type="component" value="Unassembled WGS sequence"/>
</dbReference>
<comment type="caution">
    <text evidence="1">The sequence shown here is derived from an EMBL/GenBank/DDBJ whole genome shotgun (WGS) entry which is preliminary data.</text>
</comment>
<name>A0A9P5E0X7_9HYPO</name>
<gene>
    <name evidence="1" type="ORF">FBEOM_4480</name>
</gene>
<sequence length="93" mass="11190">MCCDWCFGEKEPKIPRFPTPSKERMSNVSRRYGWDKYPQDKQDRMTTAFLQEIHKAKHDGRWGGSKPWTALYDSRLFWAGYHFGWRRFRVALG</sequence>
<evidence type="ECO:0000313" key="2">
    <source>
        <dbReference type="Proteomes" id="UP000730481"/>
    </source>
</evidence>
<dbReference type="EMBL" id="PVQB02000188">
    <property type="protein sequence ID" value="KAF4341578.1"/>
    <property type="molecule type" value="Genomic_DNA"/>
</dbReference>
<dbReference type="AlphaFoldDB" id="A0A9P5E0X7"/>
<organism evidence="1 2">
    <name type="scientific">Fusarium beomiforme</name>
    <dbReference type="NCBI Taxonomy" id="44412"/>
    <lineage>
        <taxon>Eukaryota</taxon>
        <taxon>Fungi</taxon>
        <taxon>Dikarya</taxon>
        <taxon>Ascomycota</taxon>
        <taxon>Pezizomycotina</taxon>
        <taxon>Sordariomycetes</taxon>
        <taxon>Hypocreomycetidae</taxon>
        <taxon>Hypocreales</taxon>
        <taxon>Nectriaceae</taxon>
        <taxon>Fusarium</taxon>
        <taxon>Fusarium burgessii species complex</taxon>
    </lineage>
</organism>
<keyword evidence="2" id="KW-1185">Reference proteome</keyword>
<proteinExistence type="predicted"/>
<evidence type="ECO:0000313" key="1">
    <source>
        <dbReference type="EMBL" id="KAF4341578.1"/>
    </source>
</evidence>